<dbReference type="OrthoDB" id="410104at2759"/>
<proteinExistence type="predicted"/>
<feature type="compositionally biased region" description="Basic and acidic residues" evidence="1">
    <location>
        <begin position="683"/>
        <end position="696"/>
    </location>
</feature>
<sequence length="2384" mass="264943">PRTISRKDRAIIGRKSGPPWAKTSRSWCKFLLIVISVVGFGFGWPTPTGDFVLNKFYVHLVPDFHVDVWAQMWDPGPWSFEDRLAGMAGDFAGWQLVVAVALSTSFLALHRLGVALWVVLYPAVPVDCASTWRPASMLCLADRAPDSLFSDVGAVADGLRRPSRRRLLRWLWRRLRRQAVAFEAAWVGSRRRSWSKSFYRARVLAFDFVNRHGVRASASTLPRHFDFGHHRMEADYLDNATSRQLKAVEDLVGRARRQPDFDFLDGLQKFIDKERANAGGSMAGVSSWTSGWDARWDDFFGKTGLAGKRRKAPGFLTSGRLTGRRWPRLADWKSDNASSVDFVQGQLELSLALDKSPDVPLLVLAQGVDDFKECVGIAEGEPKAMITILLPADHHWPEDDTDHRPATSRIPGNFQRSLQVRSCFIRSFASGSPSLVTKQQVATASIAAYKTKAGPRHRDGWVLRFVCPWKFHGSAQDWKKVVSNPGRAARDWASFAINSHKELGDTFKFELLDGGKSSAQLRGLMRADDLGRCWFVEPVHGDIQATHQGVLWHDWQPEESWLEYLKRAVRLSDQGVVLGRVQLGSRVPKDDKRLADKASTWQACRCPRHWTGEMVCDLFASLGFRNADVYQKCNRGPEVDWLIRAIAPNANDLFQPSVKARRRQHHGSVVDLKREQNVTYRHVPKDKPSKAREKRVVATQPAVDPDGDAAMQSAPGAEEQEAKRPKKAPEASAGKGSKAPPWFPEGGKRVKNEGGDCLFYALADGLKVHAPEQQASARSVRAFLHAWMTKRKEEYAALWDGVKAGVANKEAAPDWKGGFEDYLNDIRVAGSSLLRPMLASATSWSLTPTGRLSAFASAPASRKRTREKDSQPPPSKRRAGSAAVPEGRAGASPSWTPKAAELRHLRAPELASGSSGFAVFASAVNDNPDQDLEGCLHECDPVCADKPASSRRWPKSKYEVEGGFRFECEMCPWVSEHDTRRRAAVAATKHYKRVRPEKPRRKCRWCCPYCSKGWLLKDVDGYPNKLLIKWRAEHRHEHHPRVSDANWRKALSRQRQTPQFRKARRVDMLNKFTAVPSRISDMKKAGFDIFTWPRLVPRTASNAKGAKRLQMLRAWKCAQCHATFREKRGVNEHRGGLTLTLTFMALLLRTFILLSMLLCRFWRRSLAFVSEFRCATFNVPAVVGKLPLLFQMLDLYGVQVVALQEVSINLPTRQRFRNVCRQHGFNVVFGGLDEAGVTKVALLSSLPISEFVCDSPCPDRIACGVVELRFGAGSEIAYTKLLVSSVYAHACDEVARESFLKDCLRSFSLLSARWLALGDFNLEVEATRRDGHRRIDFGLAHPALVAVQRVQSVDVDFGISDHDLVAYGFEVGDIDVGSYKPHRPSFCDASGRDALPDCDAELLLAVRRLLDGGAVDEAWTLLSDFAEDQLCSDFGRGVCRRSSQWRPTTLSKCSKAAVAPESVHLIRLRRFHRRLLHLGRHPHEDQLRARAQRDADHFRDTLRAAAGHHCGLPSRPDQLAELAAVVDSIIKDEEKEVRDHRIKAWKACMRLAPDKQRTWVKTHAQAHVKEMRSAGPSPTLGGVTAAAIHPARVVLEQQAEWTSYWRQRPGRGIDLGFRSLLADVPVPDGEILEVAVTVEEFQLAMRAMTSKAAGPDEWDAGHLLQMGPGWWTGATEIWNHCLTSGDIPQRWMEARVILIPKPTGGHRLLAVASRVVESGGLPSCGAEDALRWIYHGLARAREDGIALRQDIHRYFDSIDFEQGLAVLDHLRAPACVTRLIRTFYARGSRIFAVGPFQGDDWQRGFQRGVLQGCPLSPLVGAAVMLPWLHQVRLPGIECAVYMDDRVLWASDPSSGAQLRLALERTELFDRVFGFRCRPSKCGIAASSGGAVADFGLDHLEYPFDTKFAVLGVVFEFCDLSLVQMLNFDIDIVLARITDITVKSWSARFALLRTLVVPVFTWAAGVTTLPEGDVSRIRNAILGSFGTQLPPDVPWGPFFEILGWQVEPTFALVAAAVRAAARCQAAAKAWLESAPLRFAASTWPTKLPAAVKALHDLGWGVSADATRILRPGENGAWRKFHLGQDCFGCVFGWLTEARRAASYFASARVRKVLHRAPDPEFPLAQGLQLPLPGGGVPCYGGHRLCALQASDDRELFLASLAVGCNWWHFHRGSKAPRGDPLQLCACGGFTPSRPHFGSVLTQLRPGREFSLLLIEDSCLFIATDGSAVEEVAAFAVVVPDCPPFVSGLDTAAALATSRLVGLRAHIIIVIDCQAAITTLKGGGKSPNLARRAHDALCRLRALAEVEIFWIPAHDKIKSGWVPHRLASEVNDAADKAARAEATRLLRGSQLQRWLRLREDAVKWEAAAIKAAAAAAKVARAWWWAA</sequence>
<evidence type="ECO:0000256" key="2">
    <source>
        <dbReference type="SAM" id="Phobius"/>
    </source>
</evidence>
<evidence type="ECO:0000259" key="3">
    <source>
        <dbReference type="Pfam" id="PF00078"/>
    </source>
</evidence>
<name>A0A812PYK6_SYMPI</name>
<gene>
    <name evidence="4" type="ORF">SPIL2461_LOCUS8703</name>
</gene>
<dbReference type="Proteomes" id="UP000649617">
    <property type="component" value="Unassembled WGS sequence"/>
</dbReference>
<keyword evidence="5" id="KW-1185">Reference proteome</keyword>
<keyword evidence="2" id="KW-0472">Membrane</keyword>
<reference evidence="4" key="1">
    <citation type="submission" date="2021-02" db="EMBL/GenBank/DDBJ databases">
        <authorList>
            <person name="Dougan E. K."/>
            <person name="Rhodes N."/>
            <person name="Thang M."/>
            <person name="Chan C."/>
        </authorList>
    </citation>
    <scope>NUCLEOTIDE SEQUENCE</scope>
</reference>
<dbReference type="SUPFAM" id="SSF56219">
    <property type="entry name" value="DNase I-like"/>
    <property type="match status" value="1"/>
</dbReference>
<dbReference type="Pfam" id="PF00078">
    <property type="entry name" value="RVT_1"/>
    <property type="match status" value="1"/>
</dbReference>
<feature type="domain" description="Reverse transcriptase" evidence="3">
    <location>
        <begin position="1735"/>
        <end position="1885"/>
    </location>
</feature>
<accession>A0A812PYK6</accession>
<dbReference type="PANTHER" id="PTHR19446">
    <property type="entry name" value="REVERSE TRANSCRIPTASES"/>
    <property type="match status" value="1"/>
</dbReference>
<keyword evidence="2" id="KW-0812">Transmembrane</keyword>
<dbReference type="Gene3D" id="3.60.10.10">
    <property type="entry name" value="Endonuclease/exonuclease/phosphatase"/>
    <property type="match status" value="1"/>
</dbReference>
<feature type="non-terminal residue" evidence="4">
    <location>
        <position position="1"/>
    </location>
</feature>
<dbReference type="CDD" id="cd22744">
    <property type="entry name" value="OTU"/>
    <property type="match status" value="1"/>
</dbReference>
<evidence type="ECO:0000313" key="5">
    <source>
        <dbReference type="Proteomes" id="UP000649617"/>
    </source>
</evidence>
<organism evidence="4 5">
    <name type="scientific">Symbiodinium pilosum</name>
    <name type="common">Dinoflagellate</name>
    <dbReference type="NCBI Taxonomy" id="2952"/>
    <lineage>
        <taxon>Eukaryota</taxon>
        <taxon>Sar</taxon>
        <taxon>Alveolata</taxon>
        <taxon>Dinophyceae</taxon>
        <taxon>Suessiales</taxon>
        <taxon>Symbiodiniaceae</taxon>
        <taxon>Symbiodinium</taxon>
    </lineage>
</organism>
<evidence type="ECO:0000256" key="1">
    <source>
        <dbReference type="SAM" id="MobiDB-lite"/>
    </source>
</evidence>
<keyword evidence="2" id="KW-1133">Transmembrane helix</keyword>
<feature type="compositionally biased region" description="Basic and acidic residues" evidence="1">
    <location>
        <begin position="720"/>
        <end position="729"/>
    </location>
</feature>
<dbReference type="InterPro" id="IPR000477">
    <property type="entry name" value="RT_dom"/>
</dbReference>
<feature type="region of interest" description="Disordered" evidence="1">
    <location>
        <begin position="657"/>
        <end position="748"/>
    </location>
</feature>
<feature type="region of interest" description="Disordered" evidence="1">
    <location>
        <begin position="855"/>
        <end position="897"/>
    </location>
</feature>
<protein>
    <recommendedName>
        <fullName evidence="3">Reverse transcriptase domain-containing protein</fullName>
    </recommendedName>
</protein>
<evidence type="ECO:0000313" key="4">
    <source>
        <dbReference type="EMBL" id="CAE7362489.1"/>
    </source>
</evidence>
<feature type="transmembrane region" description="Helical" evidence="2">
    <location>
        <begin position="27"/>
        <end position="44"/>
    </location>
</feature>
<dbReference type="InterPro" id="IPR036691">
    <property type="entry name" value="Endo/exonu/phosph_ase_sf"/>
</dbReference>
<dbReference type="EMBL" id="CAJNIZ010014469">
    <property type="protein sequence ID" value="CAE7362489.1"/>
    <property type="molecule type" value="Genomic_DNA"/>
</dbReference>
<comment type="caution">
    <text evidence="4">The sequence shown here is derived from an EMBL/GenBank/DDBJ whole genome shotgun (WGS) entry which is preliminary data.</text>
</comment>